<dbReference type="Proteomes" id="UP000015100">
    <property type="component" value="Unassembled WGS sequence"/>
</dbReference>
<comment type="caution">
    <text evidence="1">The sequence shown here is derived from an EMBL/GenBank/DDBJ whole genome shotgun (WGS) entry which is preliminary data.</text>
</comment>
<protein>
    <submittedName>
        <fullName evidence="1">Uncharacterized protein</fullName>
    </submittedName>
</protein>
<reference evidence="1 2" key="1">
    <citation type="journal article" date="2013" name="PLoS Genet.">
        <title>Genomic mechanisms accounting for the adaptation to parasitism in nematode-trapping fungi.</title>
        <authorList>
            <person name="Meerupati T."/>
            <person name="Andersson K.M."/>
            <person name="Friman E."/>
            <person name="Kumar D."/>
            <person name="Tunlid A."/>
            <person name="Ahren D."/>
        </authorList>
    </citation>
    <scope>NUCLEOTIDE SEQUENCE [LARGE SCALE GENOMIC DNA]</scope>
    <source>
        <strain evidence="1 2">CBS 200.50</strain>
    </source>
</reference>
<reference evidence="2" key="2">
    <citation type="submission" date="2013-04" db="EMBL/GenBank/DDBJ databases">
        <title>Genomic mechanisms accounting for the adaptation to parasitism in nematode-trapping fungi.</title>
        <authorList>
            <person name="Ahren D.G."/>
        </authorList>
    </citation>
    <scope>NUCLEOTIDE SEQUENCE [LARGE SCALE GENOMIC DNA]</scope>
    <source>
        <strain evidence="2">CBS 200.50</strain>
    </source>
</reference>
<name>S8A2X5_DACHA</name>
<evidence type="ECO:0000313" key="2">
    <source>
        <dbReference type="Proteomes" id="UP000015100"/>
    </source>
</evidence>
<proteinExistence type="predicted"/>
<gene>
    <name evidence="1" type="ORF">H072_11060</name>
</gene>
<dbReference type="AlphaFoldDB" id="S8A2X5"/>
<dbReference type="EMBL" id="AQGS01001127">
    <property type="protein sequence ID" value="EPS35511.1"/>
    <property type="molecule type" value="Genomic_DNA"/>
</dbReference>
<sequence>MAKHKVNDGGGVPVVDEYVFIKWVTSMAYTDVVSAKKDLTHGENSGSMKGVSILNTVMICP</sequence>
<evidence type="ECO:0000313" key="1">
    <source>
        <dbReference type="EMBL" id="EPS35511.1"/>
    </source>
</evidence>
<keyword evidence="2" id="KW-1185">Reference proteome</keyword>
<dbReference type="HOGENOM" id="CLU_2922577_0_0_1"/>
<organism evidence="1 2">
    <name type="scientific">Dactylellina haptotyla (strain CBS 200.50)</name>
    <name type="common">Nematode-trapping fungus</name>
    <name type="synonym">Monacrosporium haptotylum</name>
    <dbReference type="NCBI Taxonomy" id="1284197"/>
    <lineage>
        <taxon>Eukaryota</taxon>
        <taxon>Fungi</taxon>
        <taxon>Dikarya</taxon>
        <taxon>Ascomycota</taxon>
        <taxon>Pezizomycotina</taxon>
        <taxon>Orbiliomycetes</taxon>
        <taxon>Orbiliales</taxon>
        <taxon>Orbiliaceae</taxon>
        <taxon>Dactylellina</taxon>
    </lineage>
</organism>
<accession>S8A2X5</accession>